<keyword evidence="2" id="KW-0805">Transcription regulation</keyword>
<evidence type="ECO:0000256" key="2">
    <source>
        <dbReference type="ARBA" id="ARBA00023015"/>
    </source>
</evidence>
<keyword evidence="4" id="KW-0238">DNA-binding</keyword>
<dbReference type="InterPro" id="IPR046531">
    <property type="entry name" value="DUF6596"/>
</dbReference>
<dbReference type="Pfam" id="PF08281">
    <property type="entry name" value="Sigma70_r4_2"/>
    <property type="match status" value="1"/>
</dbReference>
<dbReference type="PANTHER" id="PTHR47756:SF2">
    <property type="entry name" value="BLL6612 PROTEIN"/>
    <property type="match status" value="1"/>
</dbReference>
<evidence type="ECO:0008006" key="10">
    <source>
        <dbReference type="Google" id="ProtNLM"/>
    </source>
</evidence>
<sequence length="421" mass="46131">MASSDLAVATLVREHWASLLRSLILFSGRVDLAEDALSAACERALSAWGEQVPAHPVAWIRRAAQRILIDELRHEQALVRRRHLVATEESVEAAESVPSTIDDRVEMLWLACHPALGSESRPLLALRFVLGLSTERIARMFLVSTSTMAARITRAKKRAALAGFALTSSHDYPERADDVARAISVAYTAAYFADDPSTGELVTLLQQTARSRPHPALNALDVLVSLTHARRDARIDASGRLLTLAEQDRSLWHADEMTASLRRYTALTPSHGYAEELRAYATIEAVHAVAPDIEHTNWGLIDAAHDLLARLGDSPLDRLENAAGRAASGRAVVRADVDKLRRELPDHHRVLVLGAYLLRQEGDDPGADDLLRQAIDLCEYEHERHALRHLLSNSGDSLGEASARTTTPAISAAMTISVENL</sequence>
<accession>A0A7X9SXS5</accession>
<organism evidence="8 9">
    <name type="scientific">Corynebacterium xerosis</name>
    <dbReference type="NCBI Taxonomy" id="1725"/>
    <lineage>
        <taxon>Bacteria</taxon>
        <taxon>Bacillati</taxon>
        <taxon>Actinomycetota</taxon>
        <taxon>Actinomycetes</taxon>
        <taxon>Mycobacteriales</taxon>
        <taxon>Corynebacteriaceae</taxon>
        <taxon>Corynebacterium</taxon>
    </lineage>
</organism>
<keyword evidence="3" id="KW-0731">Sigma factor</keyword>
<dbReference type="PANTHER" id="PTHR47756">
    <property type="entry name" value="BLL6612 PROTEIN-RELATED"/>
    <property type="match status" value="1"/>
</dbReference>
<evidence type="ECO:0000256" key="1">
    <source>
        <dbReference type="ARBA" id="ARBA00010641"/>
    </source>
</evidence>
<dbReference type="RefSeq" id="WP_168938198.1">
    <property type="nucleotide sequence ID" value="NZ_JABAGA010000006.1"/>
</dbReference>
<dbReference type="SUPFAM" id="SSF88659">
    <property type="entry name" value="Sigma3 and sigma4 domains of RNA polymerase sigma factors"/>
    <property type="match status" value="1"/>
</dbReference>
<evidence type="ECO:0000313" key="8">
    <source>
        <dbReference type="EMBL" id="NMF09996.1"/>
    </source>
</evidence>
<dbReference type="InterPro" id="IPR013325">
    <property type="entry name" value="RNA_pol_sigma_r2"/>
</dbReference>
<evidence type="ECO:0000259" key="7">
    <source>
        <dbReference type="Pfam" id="PF20239"/>
    </source>
</evidence>
<comment type="similarity">
    <text evidence="1">Belongs to the sigma-70 factor family. ECF subfamily.</text>
</comment>
<dbReference type="InterPro" id="IPR013324">
    <property type="entry name" value="RNA_pol_sigma_r3/r4-like"/>
</dbReference>
<evidence type="ECO:0000259" key="6">
    <source>
        <dbReference type="Pfam" id="PF08281"/>
    </source>
</evidence>
<feature type="domain" description="RNA polymerase sigma factor 70 region 4 type 2" evidence="6">
    <location>
        <begin position="110"/>
        <end position="158"/>
    </location>
</feature>
<dbReference type="EMBL" id="JABAGA010000006">
    <property type="protein sequence ID" value="NMF09996.1"/>
    <property type="molecule type" value="Genomic_DNA"/>
</dbReference>
<comment type="caution">
    <text evidence="8">The sequence shown here is derived from an EMBL/GenBank/DDBJ whole genome shotgun (WGS) entry which is preliminary data.</text>
</comment>
<evidence type="ECO:0000313" key="9">
    <source>
        <dbReference type="Proteomes" id="UP000589552"/>
    </source>
</evidence>
<gene>
    <name evidence="8" type="ORF">HF852_10410</name>
</gene>
<dbReference type="Pfam" id="PF20239">
    <property type="entry name" value="DUF6596"/>
    <property type="match status" value="1"/>
</dbReference>
<dbReference type="Proteomes" id="UP000589552">
    <property type="component" value="Unassembled WGS sequence"/>
</dbReference>
<dbReference type="InterPro" id="IPR013249">
    <property type="entry name" value="RNA_pol_sigma70_r4_t2"/>
</dbReference>
<evidence type="ECO:0000256" key="5">
    <source>
        <dbReference type="ARBA" id="ARBA00023163"/>
    </source>
</evidence>
<keyword evidence="5" id="KW-0804">Transcription</keyword>
<dbReference type="Gene3D" id="1.10.10.10">
    <property type="entry name" value="Winged helix-like DNA-binding domain superfamily/Winged helix DNA-binding domain"/>
    <property type="match status" value="1"/>
</dbReference>
<protein>
    <recommendedName>
        <fullName evidence="10">RNA polymerase subunit sigma-24</fullName>
    </recommendedName>
</protein>
<proteinExistence type="inferred from homology"/>
<evidence type="ECO:0000256" key="4">
    <source>
        <dbReference type="ARBA" id="ARBA00023125"/>
    </source>
</evidence>
<reference evidence="8 9" key="1">
    <citation type="submission" date="2020-04" db="EMBL/GenBank/DDBJ databases">
        <authorList>
            <person name="Hitch T.C.A."/>
            <person name="Wylensek D."/>
            <person name="Clavel T."/>
        </authorList>
    </citation>
    <scope>NUCLEOTIDE SEQUENCE [LARGE SCALE GENOMIC DNA]</scope>
    <source>
        <strain evidence="8 9">BL-383-APC-2I</strain>
    </source>
</reference>
<dbReference type="InterPro" id="IPR036388">
    <property type="entry name" value="WH-like_DNA-bd_sf"/>
</dbReference>
<dbReference type="GO" id="GO:0003677">
    <property type="term" value="F:DNA binding"/>
    <property type="evidence" value="ECO:0007669"/>
    <property type="project" value="UniProtKB-KW"/>
</dbReference>
<dbReference type="Gene3D" id="1.10.1740.10">
    <property type="match status" value="1"/>
</dbReference>
<dbReference type="SUPFAM" id="SSF88946">
    <property type="entry name" value="Sigma2 domain of RNA polymerase sigma factors"/>
    <property type="match status" value="1"/>
</dbReference>
<dbReference type="AlphaFoldDB" id="A0A7X9SXS5"/>
<dbReference type="GO" id="GO:0016987">
    <property type="term" value="F:sigma factor activity"/>
    <property type="evidence" value="ECO:0007669"/>
    <property type="project" value="UniProtKB-KW"/>
</dbReference>
<feature type="domain" description="DUF6596" evidence="7">
    <location>
        <begin position="175"/>
        <end position="261"/>
    </location>
</feature>
<evidence type="ECO:0000256" key="3">
    <source>
        <dbReference type="ARBA" id="ARBA00023082"/>
    </source>
</evidence>
<dbReference type="GO" id="GO:0006352">
    <property type="term" value="P:DNA-templated transcription initiation"/>
    <property type="evidence" value="ECO:0007669"/>
    <property type="project" value="InterPro"/>
</dbReference>
<name>A0A7X9SXS5_9CORY</name>